<dbReference type="RefSeq" id="WP_133640286.1">
    <property type="nucleotide sequence ID" value="NZ_SNZV01000004.1"/>
</dbReference>
<keyword evidence="3" id="KW-1185">Reference proteome</keyword>
<proteinExistence type="predicted"/>
<dbReference type="Proteomes" id="UP000294752">
    <property type="component" value="Unassembled WGS sequence"/>
</dbReference>
<dbReference type="Gene3D" id="2.40.128.540">
    <property type="entry name" value="Domain of unknown function DUF4822"/>
    <property type="match status" value="1"/>
</dbReference>
<dbReference type="InterPro" id="IPR032247">
    <property type="entry name" value="DUF4822"/>
</dbReference>
<organism evidence="2 3">
    <name type="scientific">Sphingobacterium paludis</name>
    <dbReference type="NCBI Taxonomy" id="1476465"/>
    <lineage>
        <taxon>Bacteria</taxon>
        <taxon>Pseudomonadati</taxon>
        <taxon>Bacteroidota</taxon>
        <taxon>Sphingobacteriia</taxon>
        <taxon>Sphingobacteriales</taxon>
        <taxon>Sphingobacteriaceae</taxon>
        <taxon>Sphingobacterium</taxon>
    </lineage>
</organism>
<dbReference type="OrthoDB" id="6455006at2"/>
<gene>
    <name evidence="2" type="ORF">B0I21_104330</name>
</gene>
<sequence length="161" mass="18147">MNNLKNLSFILLSLIFTTLVFSCRKNREEVAPALTPSEILASTAWKTTGARNNAGENVPLTHPNVAGAVGYAYYTMNGTFVIYDLNDVLRIQGDWSVSADGRTRTLIAKNPETQDVLFTRVVDITVLTKQEFTYRLYPNNSDRTVYYDIIHTPTTHTRPNK</sequence>
<accession>A0A4R7D1S4</accession>
<evidence type="ECO:0000259" key="1">
    <source>
        <dbReference type="Pfam" id="PF16103"/>
    </source>
</evidence>
<dbReference type="AlphaFoldDB" id="A0A4R7D1S4"/>
<name>A0A4R7D1S4_9SPHI</name>
<feature type="domain" description="DUF4822" evidence="1">
    <location>
        <begin position="37"/>
        <end position="157"/>
    </location>
</feature>
<evidence type="ECO:0000313" key="3">
    <source>
        <dbReference type="Proteomes" id="UP000294752"/>
    </source>
</evidence>
<reference evidence="2 3" key="1">
    <citation type="submission" date="2019-03" db="EMBL/GenBank/DDBJ databases">
        <title>Genomic Encyclopedia of Type Strains, Phase III (KMG-III): the genomes of soil and plant-associated and newly described type strains.</title>
        <authorList>
            <person name="Whitman W."/>
        </authorList>
    </citation>
    <scope>NUCLEOTIDE SEQUENCE [LARGE SCALE GENOMIC DNA]</scope>
    <source>
        <strain evidence="2 3">CGMCC 1.12801</strain>
    </source>
</reference>
<comment type="caution">
    <text evidence="2">The sequence shown here is derived from an EMBL/GenBank/DDBJ whole genome shotgun (WGS) entry which is preliminary data.</text>
</comment>
<dbReference type="PROSITE" id="PS51257">
    <property type="entry name" value="PROKAR_LIPOPROTEIN"/>
    <property type="match status" value="1"/>
</dbReference>
<dbReference type="EMBL" id="SNZV01000004">
    <property type="protein sequence ID" value="TDS14001.1"/>
    <property type="molecule type" value="Genomic_DNA"/>
</dbReference>
<evidence type="ECO:0000313" key="2">
    <source>
        <dbReference type="EMBL" id="TDS14001.1"/>
    </source>
</evidence>
<dbReference type="Pfam" id="PF16103">
    <property type="entry name" value="DUF4822"/>
    <property type="match status" value="1"/>
</dbReference>
<protein>
    <submittedName>
        <fullName evidence="2">Uncharacterized protein DUF4822</fullName>
    </submittedName>
</protein>